<evidence type="ECO:0000313" key="3">
    <source>
        <dbReference type="EMBL" id="MEJ1156034.1"/>
    </source>
</evidence>
<dbReference type="SUPFAM" id="SSF53474">
    <property type="entry name" value="alpha/beta-Hydrolases"/>
    <property type="match status" value="1"/>
</dbReference>
<comment type="caution">
    <text evidence="3">The sequence shown here is derived from an EMBL/GenBank/DDBJ whole genome shotgun (WGS) entry which is preliminary data.</text>
</comment>
<dbReference type="Gene3D" id="3.40.50.1820">
    <property type="entry name" value="alpha/beta hydrolase"/>
    <property type="match status" value="1"/>
</dbReference>
<keyword evidence="3" id="KW-0378">Hydrolase</keyword>
<accession>A0ABU8LWZ7</accession>
<keyword evidence="4" id="KW-1185">Reference proteome</keyword>
<dbReference type="InterPro" id="IPR029058">
    <property type="entry name" value="AB_hydrolase_fold"/>
</dbReference>
<feature type="domain" description="AB hydrolase-1" evidence="2">
    <location>
        <begin position="65"/>
        <end position="314"/>
    </location>
</feature>
<protein>
    <submittedName>
        <fullName evidence="3">Alpha/beta hydrolase</fullName>
    </submittedName>
</protein>
<dbReference type="InterPro" id="IPR050266">
    <property type="entry name" value="AB_hydrolase_sf"/>
</dbReference>
<dbReference type="EMBL" id="JBBDGL010000003">
    <property type="protein sequence ID" value="MEJ1156034.1"/>
    <property type="molecule type" value="Genomic_DNA"/>
</dbReference>
<feature type="region of interest" description="Disordered" evidence="1">
    <location>
        <begin position="1"/>
        <end position="21"/>
    </location>
</feature>
<dbReference type="PANTHER" id="PTHR43798:SF33">
    <property type="entry name" value="HYDROLASE, PUTATIVE (AFU_ORTHOLOGUE AFUA_2G14860)-RELATED"/>
    <property type="match status" value="1"/>
</dbReference>
<organism evidence="3 4">
    <name type="scientific">Microbacterium marmarense</name>
    <dbReference type="NCBI Taxonomy" id="3122051"/>
    <lineage>
        <taxon>Bacteria</taxon>
        <taxon>Bacillati</taxon>
        <taxon>Actinomycetota</taxon>
        <taxon>Actinomycetes</taxon>
        <taxon>Micrococcales</taxon>
        <taxon>Microbacteriaceae</taxon>
        <taxon>Microbacterium</taxon>
    </lineage>
</organism>
<dbReference type="Proteomes" id="UP001368654">
    <property type="component" value="Unassembled WGS sequence"/>
</dbReference>
<dbReference type="Pfam" id="PF12697">
    <property type="entry name" value="Abhydrolase_6"/>
    <property type="match status" value="1"/>
</dbReference>
<dbReference type="PRINTS" id="PR00412">
    <property type="entry name" value="EPOXHYDRLASE"/>
</dbReference>
<evidence type="ECO:0000313" key="4">
    <source>
        <dbReference type="Proteomes" id="UP001368654"/>
    </source>
</evidence>
<name>A0ABU8LWZ7_9MICO</name>
<proteinExistence type="predicted"/>
<dbReference type="RefSeq" id="WP_337338481.1">
    <property type="nucleotide sequence ID" value="NZ_JBBDGL010000003.1"/>
</dbReference>
<evidence type="ECO:0000259" key="2">
    <source>
        <dbReference type="Pfam" id="PF12697"/>
    </source>
</evidence>
<dbReference type="InterPro" id="IPR000639">
    <property type="entry name" value="Epox_hydrolase-like"/>
</dbReference>
<dbReference type="PRINTS" id="PR00111">
    <property type="entry name" value="ABHYDROLASE"/>
</dbReference>
<dbReference type="InterPro" id="IPR000073">
    <property type="entry name" value="AB_hydrolase_1"/>
</dbReference>
<sequence length="323" mass="34586">MSTSTTRARRATHLRASTPHPLHTDAAQLGLRRLVVPTSVGNIVVRTGRETGENSTPAAEAVATIFLHGAAGSWTTWTPLLAASDRRESPLTNAILIDLPGWGESGDARRIADVEQLSDAIVEVAAALGYSQWSLVGHSLGGFIALDIAARFSEQTREVTLISASGIGVIDAIRHRVRGGLALPGFAGMLAVMRLLSAWDAAGRAVVRGVDRAGLMRAFTAPLFVSNVDDSVIAAFAEEVRPASFAHAARIAAEYEMRTWTAIVCPVRSVRGSRDVFAGERDAAQLTELIRDFHEVRVPDAGHFANIERPDAVLASMIRQNSR</sequence>
<gene>
    <name evidence="3" type="ORF">WDU96_10555</name>
</gene>
<dbReference type="PANTHER" id="PTHR43798">
    <property type="entry name" value="MONOACYLGLYCEROL LIPASE"/>
    <property type="match status" value="1"/>
</dbReference>
<reference evidence="3 4" key="1">
    <citation type="submission" date="2024-02" db="EMBL/GenBank/DDBJ databases">
        <authorList>
            <person name="Saticioglu I.B."/>
        </authorList>
    </citation>
    <scope>NUCLEOTIDE SEQUENCE [LARGE SCALE GENOMIC DNA]</scope>
    <source>
        <strain evidence="3 4">Mu-86</strain>
    </source>
</reference>
<evidence type="ECO:0000256" key="1">
    <source>
        <dbReference type="SAM" id="MobiDB-lite"/>
    </source>
</evidence>
<dbReference type="GO" id="GO:0016787">
    <property type="term" value="F:hydrolase activity"/>
    <property type="evidence" value="ECO:0007669"/>
    <property type="project" value="UniProtKB-KW"/>
</dbReference>